<dbReference type="Gene3D" id="2.30.29.70">
    <property type="entry name" value="Proteasomal ubiquitin receptor Rpn13/ADRM1"/>
    <property type="match status" value="1"/>
</dbReference>
<dbReference type="InterPro" id="IPR044868">
    <property type="entry name" value="Rpn13/ADRM1_Pru"/>
</dbReference>
<evidence type="ECO:0000256" key="5">
    <source>
        <dbReference type="ARBA" id="ARBA00023242"/>
    </source>
</evidence>
<evidence type="ECO:0000259" key="6">
    <source>
        <dbReference type="PROSITE" id="PS51917"/>
    </source>
</evidence>
<dbReference type="PANTHER" id="PTHR12225:SF0">
    <property type="entry name" value="PROTEASOMAL UBIQUITIN RECEPTOR ADRM1"/>
    <property type="match status" value="1"/>
</dbReference>
<evidence type="ECO:0000256" key="2">
    <source>
        <dbReference type="ARBA" id="ARBA00004496"/>
    </source>
</evidence>
<dbReference type="PROSITE" id="PS51917">
    <property type="entry name" value="PRU"/>
    <property type="match status" value="1"/>
</dbReference>
<dbReference type="Proteomes" id="UP001057455">
    <property type="component" value="Unassembled WGS sequence"/>
</dbReference>
<dbReference type="Pfam" id="PF04683">
    <property type="entry name" value="Rpn13_ADRM1_Pru"/>
    <property type="match status" value="1"/>
</dbReference>
<organism evidence="7 8">
    <name type="scientific">Babesia ovis</name>
    <dbReference type="NCBI Taxonomy" id="5869"/>
    <lineage>
        <taxon>Eukaryota</taxon>
        <taxon>Sar</taxon>
        <taxon>Alveolata</taxon>
        <taxon>Apicomplexa</taxon>
        <taxon>Aconoidasida</taxon>
        <taxon>Piroplasmida</taxon>
        <taxon>Babesiidae</taxon>
        <taxon>Babesia</taxon>
    </lineage>
</organism>
<name>A0A9W5TAM9_BABOV</name>
<evidence type="ECO:0000256" key="4">
    <source>
        <dbReference type="ARBA" id="ARBA00022942"/>
    </source>
</evidence>
<evidence type="ECO:0000313" key="7">
    <source>
        <dbReference type="EMBL" id="GFE53238.1"/>
    </source>
</evidence>
<dbReference type="OrthoDB" id="7777654at2759"/>
<gene>
    <name evidence="7" type="ORF">BaOVIS_006420</name>
</gene>
<dbReference type="GO" id="GO:0005737">
    <property type="term" value="C:cytoplasm"/>
    <property type="evidence" value="ECO:0007669"/>
    <property type="project" value="UniProtKB-SubCell"/>
</dbReference>
<dbReference type="InterPro" id="IPR006773">
    <property type="entry name" value="Rpn13/ADRM1"/>
</dbReference>
<sequence length="127" mass="14649">MDISTRTICQIRAGKCLMEGDMVHPDLRKGYLALVKTDDDLLRVQWSVRDSDKPEESYYVFGDAYLDRINECSDGNVYALKFTENDQEILYWMQETSIGTIKAFVDMVNNTIGYTLEEPDPAMMELE</sequence>
<dbReference type="GO" id="GO:0061133">
    <property type="term" value="F:endopeptidase activator activity"/>
    <property type="evidence" value="ECO:0007669"/>
    <property type="project" value="TreeGrafter"/>
</dbReference>
<evidence type="ECO:0000313" key="8">
    <source>
        <dbReference type="Proteomes" id="UP001057455"/>
    </source>
</evidence>
<accession>A0A9W5TAM9</accession>
<evidence type="ECO:0000256" key="3">
    <source>
        <dbReference type="ARBA" id="ARBA00022490"/>
    </source>
</evidence>
<keyword evidence="3" id="KW-0963">Cytoplasm</keyword>
<evidence type="ECO:0000256" key="1">
    <source>
        <dbReference type="ARBA" id="ARBA00004123"/>
    </source>
</evidence>
<keyword evidence="4" id="KW-0647">Proteasome</keyword>
<dbReference type="GO" id="GO:0005634">
    <property type="term" value="C:nucleus"/>
    <property type="evidence" value="ECO:0007669"/>
    <property type="project" value="UniProtKB-SubCell"/>
</dbReference>
<dbReference type="GO" id="GO:0070628">
    <property type="term" value="F:proteasome binding"/>
    <property type="evidence" value="ECO:0007669"/>
    <property type="project" value="TreeGrafter"/>
</dbReference>
<dbReference type="PANTHER" id="PTHR12225">
    <property type="entry name" value="ADHESION REGULATING MOLECULE 1 110 KDA CELL MEMBRANE GLYCOPROTEIN"/>
    <property type="match status" value="1"/>
</dbReference>
<dbReference type="InterPro" id="IPR038633">
    <property type="entry name" value="Rpn13/ADRM1_Pru_sf"/>
</dbReference>
<keyword evidence="8" id="KW-1185">Reference proteome</keyword>
<protein>
    <recommendedName>
        <fullName evidence="6">Pru domain-containing protein</fullName>
    </recommendedName>
</protein>
<keyword evidence="5" id="KW-0539">Nucleus</keyword>
<comment type="caution">
    <text evidence="7">The sequence shown here is derived from an EMBL/GenBank/DDBJ whole genome shotgun (WGS) entry which is preliminary data.</text>
</comment>
<proteinExistence type="predicted"/>
<dbReference type="GO" id="GO:0008541">
    <property type="term" value="C:proteasome regulatory particle, lid subcomplex"/>
    <property type="evidence" value="ECO:0007669"/>
    <property type="project" value="TreeGrafter"/>
</dbReference>
<feature type="domain" description="Pru" evidence="6">
    <location>
        <begin position="3"/>
        <end position="115"/>
    </location>
</feature>
<comment type="subcellular location">
    <subcellularLocation>
        <location evidence="2">Cytoplasm</location>
    </subcellularLocation>
    <subcellularLocation>
        <location evidence="1">Nucleus</location>
    </subcellularLocation>
</comment>
<reference evidence="7" key="1">
    <citation type="submission" date="2019-12" db="EMBL/GenBank/DDBJ databases">
        <title>Genome sequence of Babesia ovis.</title>
        <authorList>
            <person name="Yamagishi J."/>
            <person name="Sevinc F."/>
            <person name="Xuan X."/>
        </authorList>
    </citation>
    <scope>NUCLEOTIDE SEQUENCE</scope>
    <source>
        <strain evidence="7">Selcuk</strain>
    </source>
</reference>
<dbReference type="EMBL" id="BLIY01000006">
    <property type="protein sequence ID" value="GFE53238.1"/>
    <property type="molecule type" value="Genomic_DNA"/>
</dbReference>
<dbReference type="AlphaFoldDB" id="A0A9W5TAM9"/>